<sequence length="97" mass="10866">MNQLLLLLSLPILCDLAKSSSYHVRSHIQIHIRSLAKLSTKSGCEEMLTSKQPRMFNAKAIGDVFGRNRILLALDGSWGNPTAKFKNHTFQTVTEEP</sequence>
<dbReference type="Proteomes" id="UP001054837">
    <property type="component" value="Unassembled WGS sequence"/>
</dbReference>
<name>A0AAV4V1D9_9ARAC</name>
<evidence type="ECO:0008006" key="4">
    <source>
        <dbReference type="Google" id="ProtNLM"/>
    </source>
</evidence>
<proteinExistence type="predicted"/>
<evidence type="ECO:0000313" key="2">
    <source>
        <dbReference type="EMBL" id="GIY64041.1"/>
    </source>
</evidence>
<keyword evidence="3" id="KW-1185">Reference proteome</keyword>
<organism evidence="2 3">
    <name type="scientific">Caerostris darwini</name>
    <dbReference type="NCBI Taxonomy" id="1538125"/>
    <lineage>
        <taxon>Eukaryota</taxon>
        <taxon>Metazoa</taxon>
        <taxon>Ecdysozoa</taxon>
        <taxon>Arthropoda</taxon>
        <taxon>Chelicerata</taxon>
        <taxon>Arachnida</taxon>
        <taxon>Araneae</taxon>
        <taxon>Araneomorphae</taxon>
        <taxon>Entelegynae</taxon>
        <taxon>Araneoidea</taxon>
        <taxon>Araneidae</taxon>
        <taxon>Caerostris</taxon>
    </lineage>
</organism>
<accession>A0AAV4V1D9</accession>
<evidence type="ECO:0000313" key="3">
    <source>
        <dbReference type="Proteomes" id="UP001054837"/>
    </source>
</evidence>
<dbReference type="AlphaFoldDB" id="A0AAV4V1D9"/>
<comment type="caution">
    <text evidence="2">The sequence shown here is derived from an EMBL/GenBank/DDBJ whole genome shotgun (WGS) entry which is preliminary data.</text>
</comment>
<dbReference type="EMBL" id="BPLQ01012258">
    <property type="protein sequence ID" value="GIY64041.1"/>
    <property type="molecule type" value="Genomic_DNA"/>
</dbReference>
<feature type="signal peptide" evidence="1">
    <location>
        <begin position="1"/>
        <end position="19"/>
    </location>
</feature>
<protein>
    <recommendedName>
        <fullName evidence="4">Secreted protein</fullName>
    </recommendedName>
</protein>
<evidence type="ECO:0000256" key="1">
    <source>
        <dbReference type="SAM" id="SignalP"/>
    </source>
</evidence>
<reference evidence="2 3" key="1">
    <citation type="submission" date="2021-06" db="EMBL/GenBank/DDBJ databases">
        <title>Caerostris darwini draft genome.</title>
        <authorList>
            <person name="Kono N."/>
            <person name="Arakawa K."/>
        </authorList>
    </citation>
    <scope>NUCLEOTIDE SEQUENCE [LARGE SCALE GENOMIC DNA]</scope>
</reference>
<keyword evidence="1" id="KW-0732">Signal</keyword>
<feature type="chain" id="PRO_5043427917" description="Secreted protein" evidence="1">
    <location>
        <begin position="20"/>
        <end position="97"/>
    </location>
</feature>
<gene>
    <name evidence="2" type="ORF">CDAR_401231</name>
</gene>